<name>A0ABZ0SCI1_9GAMM</name>
<dbReference type="GO" id="GO:0008854">
    <property type="term" value="F:exodeoxyribonuclease V activity"/>
    <property type="evidence" value="ECO:0007669"/>
    <property type="project" value="UniProtKB-EC"/>
</dbReference>
<keyword evidence="2" id="KW-0378">Hydrolase</keyword>
<dbReference type="Pfam" id="PF13538">
    <property type="entry name" value="UvrD_C_2"/>
    <property type="match status" value="1"/>
</dbReference>
<dbReference type="Proteomes" id="UP001432180">
    <property type="component" value="Chromosome"/>
</dbReference>
<dbReference type="Gene3D" id="3.40.50.300">
    <property type="entry name" value="P-loop containing nucleotide triphosphate hydrolases"/>
    <property type="match status" value="1"/>
</dbReference>
<reference evidence="2 3" key="1">
    <citation type="journal article" date="2023" name="Microorganisms">
        <title>Thiorhodovibrio frisius and Trv. litoralis spp. nov., Two Novel Members from a Clade of Fastidious Purple Sulfur Bacteria That Exhibit Unique Red-Shifted Light-Harvesting Capabilities.</title>
        <authorList>
            <person name="Methner A."/>
            <person name="Kuzyk S.B."/>
            <person name="Petersen J."/>
            <person name="Bauer S."/>
            <person name="Brinkmann H."/>
            <person name="Sichau K."/>
            <person name="Wanner G."/>
            <person name="Wolf J."/>
            <person name="Neumann-Schaal M."/>
            <person name="Henke P."/>
            <person name="Tank M."/>
            <person name="Sproer C."/>
            <person name="Bunk B."/>
            <person name="Overmann J."/>
        </authorList>
    </citation>
    <scope>NUCLEOTIDE SEQUENCE [LARGE SCALE GENOMIC DNA]</scope>
    <source>
        <strain evidence="2 3">DSM 6702</strain>
    </source>
</reference>
<dbReference type="EMBL" id="CP121472">
    <property type="protein sequence ID" value="WPL17817.1"/>
    <property type="molecule type" value="Genomic_DNA"/>
</dbReference>
<organism evidence="2 3">
    <name type="scientific">Thiorhodovibrio winogradskyi</name>
    <dbReference type="NCBI Taxonomy" id="77007"/>
    <lineage>
        <taxon>Bacteria</taxon>
        <taxon>Pseudomonadati</taxon>
        <taxon>Pseudomonadota</taxon>
        <taxon>Gammaproteobacteria</taxon>
        <taxon>Chromatiales</taxon>
        <taxon>Chromatiaceae</taxon>
        <taxon>Thiorhodovibrio</taxon>
    </lineage>
</organism>
<dbReference type="CDD" id="cd18809">
    <property type="entry name" value="SF1_C_RecD"/>
    <property type="match status" value="1"/>
</dbReference>
<dbReference type="InterPro" id="IPR027785">
    <property type="entry name" value="UvrD-like_helicase_C"/>
</dbReference>
<proteinExistence type="predicted"/>
<evidence type="ECO:0000313" key="2">
    <source>
        <dbReference type="EMBL" id="WPL17817.1"/>
    </source>
</evidence>
<feature type="domain" description="UvrD-like helicase C-terminal" evidence="1">
    <location>
        <begin position="1"/>
        <end position="44"/>
    </location>
</feature>
<dbReference type="InterPro" id="IPR027417">
    <property type="entry name" value="P-loop_NTPase"/>
</dbReference>
<protein>
    <submittedName>
        <fullName evidence="2">Exodeoxyribonuclease V alpha chain</fullName>
        <ecNumber evidence="2">3.1.11.5</ecNumber>
    </submittedName>
</protein>
<keyword evidence="3" id="KW-1185">Reference proteome</keyword>
<gene>
    <name evidence="2" type="primary">recD_3</name>
    <name evidence="2" type="ORF">Thiowin_02859</name>
</gene>
<dbReference type="SUPFAM" id="SSF52540">
    <property type="entry name" value="P-loop containing nucleoside triphosphate hydrolases"/>
    <property type="match status" value="1"/>
</dbReference>
<evidence type="ECO:0000259" key="1">
    <source>
        <dbReference type="Pfam" id="PF13538"/>
    </source>
</evidence>
<sequence length="72" mass="8044">MTIHKSQGSEFDSDLLVMPENDSPMLTRELLYTGITRGKQQVAIMAEPSDIASACARRVERTTGLFDALWRS</sequence>
<dbReference type="EC" id="3.1.11.5" evidence="2"/>
<accession>A0ABZ0SCI1</accession>
<evidence type="ECO:0000313" key="3">
    <source>
        <dbReference type="Proteomes" id="UP001432180"/>
    </source>
</evidence>
<dbReference type="RefSeq" id="WP_328983617.1">
    <property type="nucleotide sequence ID" value="NZ_CP121472.1"/>
</dbReference>